<dbReference type="PANTHER" id="PTHR46263">
    <property type="entry name" value="ARMADILLO REPEAT-CONTAINING PROTEIN 7"/>
    <property type="match status" value="1"/>
</dbReference>
<dbReference type="VEuPathDB" id="VectorBase:ISCW020636"/>
<dbReference type="InterPro" id="IPR042462">
    <property type="entry name" value="ARMC7"/>
</dbReference>
<dbReference type="EMBL" id="GHJT01003475">
    <property type="protein sequence ID" value="MOY37446.1"/>
    <property type="molecule type" value="Transcribed_RNA"/>
</dbReference>
<dbReference type="VEuPathDB" id="VectorBase:ISCI020636"/>
<proteinExistence type="predicted"/>
<sequence length="183" mass="20326">MSRYDPKERFRYLRELVTEFQDTKSAEAKEQVLANLANFAYDPVNYEHFKRLNIVNLFIDQLDSSSDALKEYAIGGICNLASDQSFRAEVVKPEHIAKVVDCLSNSQEETVLSTITTLVYLGLSGCKSDIATPSVIDCMLRFSESTNQRLSNLAKLFLEDICSPEQISATRTVAACSSSSSSS</sequence>
<reference evidence="1" key="1">
    <citation type="submission" date="2019-04" db="EMBL/GenBank/DDBJ databases">
        <title>An insight into the mialome of Ixodes scapularis.</title>
        <authorList>
            <person name="Ribeiro J.M."/>
            <person name="Mather T.N."/>
            <person name="Karim S."/>
        </authorList>
    </citation>
    <scope>NUCLEOTIDE SEQUENCE</scope>
</reference>
<evidence type="ECO:0000313" key="1">
    <source>
        <dbReference type="EMBL" id="MOY37446.1"/>
    </source>
</evidence>
<dbReference type="OMA" id="AILQCML"/>
<dbReference type="GeneID" id="115323232"/>
<dbReference type="AlphaFoldDB" id="A0A4D5RKV4"/>
<dbReference type="SUPFAM" id="SSF48371">
    <property type="entry name" value="ARM repeat"/>
    <property type="match status" value="1"/>
</dbReference>
<organism evidence="1">
    <name type="scientific">Ixodes scapularis</name>
    <name type="common">Black-legged tick</name>
    <name type="synonym">Deer tick</name>
    <dbReference type="NCBI Taxonomy" id="6945"/>
    <lineage>
        <taxon>Eukaryota</taxon>
        <taxon>Metazoa</taxon>
        <taxon>Ecdysozoa</taxon>
        <taxon>Arthropoda</taxon>
        <taxon>Chelicerata</taxon>
        <taxon>Arachnida</taxon>
        <taxon>Acari</taxon>
        <taxon>Parasitiformes</taxon>
        <taxon>Ixodida</taxon>
        <taxon>Ixodoidea</taxon>
        <taxon>Ixodidae</taxon>
        <taxon>Ixodinae</taxon>
        <taxon>Ixodes</taxon>
    </lineage>
</organism>
<dbReference type="OrthoDB" id="201709at2759"/>
<dbReference type="RefSeq" id="XP_029839476.2">
    <property type="nucleotide sequence ID" value="XM_029983616.3"/>
</dbReference>
<protein>
    <recommendedName>
        <fullName evidence="2">Armadillo repeat-containing protein 7</fullName>
    </recommendedName>
</protein>
<dbReference type="Gene3D" id="1.25.10.10">
    <property type="entry name" value="Leucine-rich Repeat Variant"/>
    <property type="match status" value="1"/>
</dbReference>
<dbReference type="KEGG" id="isc:115323232"/>
<evidence type="ECO:0008006" key="2">
    <source>
        <dbReference type="Google" id="ProtNLM"/>
    </source>
</evidence>
<name>A0A4D5RKV4_IXOSC</name>
<dbReference type="PANTHER" id="PTHR46263:SF1">
    <property type="entry name" value="ARMADILLO REPEAT-CONTAINING PROTEIN 7"/>
    <property type="match status" value="1"/>
</dbReference>
<dbReference type="InterPro" id="IPR011989">
    <property type="entry name" value="ARM-like"/>
</dbReference>
<dbReference type="InterPro" id="IPR016024">
    <property type="entry name" value="ARM-type_fold"/>
</dbReference>
<accession>A0A4D5RKV4</accession>
<feature type="non-terminal residue" evidence="1">
    <location>
        <position position="183"/>
    </location>
</feature>
<dbReference type="VEuPathDB" id="VectorBase:ISCP_029700"/>